<dbReference type="InterPro" id="IPR011333">
    <property type="entry name" value="SKP1/BTB/POZ_sf"/>
</dbReference>
<dbReference type="Proteomes" id="UP000800036">
    <property type="component" value="Unassembled WGS sequence"/>
</dbReference>
<dbReference type="EMBL" id="ML976757">
    <property type="protein sequence ID" value="KAF1965728.1"/>
    <property type="molecule type" value="Genomic_DNA"/>
</dbReference>
<dbReference type="OrthoDB" id="3789582at2759"/>
<evidence type="ECO:0000313" key="1">
    <source>
        <dbReference type="EMBL" id="KAF1965728.1"/>
    </source>
</evidence>
<protein>
    <recommendedName>
        <fullName evidence="3">BTB domain-containing protein</fullName>
    </recommendedName>
</protein>
<dbReference type="CDD" id="cd18186">
    <property type="entry name" value="BTB_POZ_ZBTB_KLHL-like"/>
    <property type="match status" value="1"/>
</dbReference>
<dbReference type="Gene3D" id="3.30.710.10">
    <property type="entry name" value="Potassium Channel Kv1.1, Chain A"/>
    <property type="match status" value="1"/>
</dbReference>
<keyword evidence="2" id="KW-1185">Reference proteome</keyword>
<reference evidence="1" key="1">
    <citation type="journal article" date="2020" name="Stud. Mycol.">
        <title>101 Dothideomycetes genomes: a test case for predicting lifestyles and emergence of pathogens.</title>
        <authorList>
            <person name="Haridas S."/>
            <person name="Albert R."/>
            <person name="Binder M."/>
            <person name="Bloem J."/>
            <person name="Labutti K."/>
            <person name="Salamov A."/>
            <person name="Andreopoulos B."/>
            <person name="Baker S."/>
            <person name="Barry K."/>
            <person name="Bills G."/>
            <person name="Bluhm B."/>
            <person name="Cannon C."/>
            <person name="Castanera R."/>
            <person name="Culley D."/>
            <person name="Daum C."/>
            <person name="Ezra D."/>
            <person name="Gonzalez J."/>
            <person name="Henrissat B."/>
            <person name="Kuo A."/>
            <person name="Liang C."/>
            <person name="Lipzen A."/>
            <person name="Lutzoni F."/>
            <person name="Magnuson J."/>
            <person name="Mondo S."/>
            <person name="Nolan M."/>
            <person name="Ohm R."/>
            <person name="Pangilinan J."/>
            <person name="Park H.-J."/>
            <person name="Ramirez L."/>
            <person name="Alfaro M."/>
            <person name="Sun H."/>
            <person name="Tritt A."/>
            <person name="Yoshinaga Y."/>
            <person name="Zwiers L.-H."/>
            <person name="Turgeon B."/>
            <person name="Goodwin S."/>
            <person name="Spatafora J."/>
            <person name="Crous P."/>
            <person name="Grigoriev I."/>
        </authorList>
    </citation>
    <scope>NUCLEOTIDE SEQUENCE</scope>
    <source>
        <strain evidence="1">CBS 107.79</strain>
    </source>
</reference>
<organism evidence="1 2">
    <name type="scientific">Bimuria novae-zelandiae CBS 107.79</name>
    <dbReference type="NCBI Taxonomy" id="1447943"/>
    <lineage>
        <taxon>Eukaryota</taxon>
        <taxon>Fungi</taxon>
        <taxon>Dikarya</taxon>
        <taxon>Ascomycota</taxon>
        <taxon>Pezizomycotina</taxon>
        <taxon>Dothideomycetes</taxon>
        <taxon>Pleosporomycetidae</taxon>
        <taxon>Pleosporales</taxon>
        <taxon>Massarineae</taxon>
        <taxon>Didymosphaeriaceae</taxon>
        <taxon>Bimuria</taxon>
    </lineage>
</organism>
<name>A0A6A5ULY4_9PLEO</name>
<proteinExistence type="predicted"/>
<dbReference type="AlphaFoldDB" id="A0A6A5ULY4"/>
<evidence type="ECO:0000313" key="2">
    <source>
        <dbReference type="Proteomes" id="UP000800036"/>
    </source>
</evidence>
<sequence>DVEILVQDYTFLVCSSKMSAVSPSFQKLFSQPLTRTIKLPSEDPEAFYQICQSAHGFLVRQADISTDTLVKMANAIARYKIRLGSNVHYTLFFSFVVQALRPEAVPTSKLLKLIQVAKTLGPTTFKEFLNTIFLFRPFQFEQLPVTGEVEPYVADYAIILANIRVKGAECRAHVAHILLNTIRGHKLSHEQDTYSLAVFILNEHPSLDEIRSRLRSIQDSRKQQINGLLEAQKAIAHATAAMTQYFHTVMGE</sequence>
<accession>A0A6A5ULY4</accession>
<dbReference type="SUPFAM" id="SSF54695">
    <property type="entry name" value="POZ domain"/>
    <property type="match status" value="1"/>
</dbReference>
<evidence type="ECO:0008006" key="3">
    <source>
        <dbReference type="Google" id="ProtNLM"/>
    </source>
</evidence>
<feature type="non-terminal residue" evidence="1">
    <location>
        <position position="1"/>
    </location>
</feature>
<feature type="non-terminal residue" evidence="1">
    <location>
        <position position="252"/>
    </location>
</feature>
<gene>
    <name evidence="1" type="ORF">BU23DRAFT_424504</name>
</gene>